<protein>
    <submittedName>
        <fullName evidence="1">Uncharacterized protein</fullName>
    </submittedName>
</protein>
<gene>
    <name evidence="1" type="ORF">ILYODFUR_031803</name>
</gene>
<sequence length="140" mass="15794">MFIKFITNLADASIQMRTAVKIKAINKLLRRKTGSLVLSEVMVQEQSAGIEGNAASEEQRLQEFLEDRQALVLSVGHSTILEQPMKKVYIVMGACNFHHGLTKPQIILPNRLSSIFYHMYIFTPTAFTLLSPSEPLNLFK</sequence>
<proteinExistence type="predicted"/>
<evidence type="ECO:0000313" key="1">
    <source>
        <dbReference type="EMBL" id="MEQ2234434.1"/>
    </source>
</evidence>
<dbReference type="EMBL" id="JAHRIQ010039764">
    <property type="protein sequence ID" value="MEQ2234434.1"/>
    <property type="molecule type" value="Genomic_DNA"/>
</dbReference>
<name>A0ABV0TPI6_9TELE</name>
<keyword evidence="2" id="KW-1185">Reference proteome</keyword>
<accession>A0ABV0TPI6</accession>
<evidence type="ECO:0000313" key="2">
    <source>
        <dbReference type="Proteomes" id="UP001482620"/>
    </source>
</evidence>
<reference evidence="1 2" key="1">
    <citation type="submission" date="2021-06" db="EMBL/GenBank/DDBJ databases">
        <authorList>
            <person name="Palmer J.M."/>
        </authorList>
    </citation>
    <scope>NUCLEOTIDE SEQUENCE [LARGE SCALE GENOMIC DNA]</scope>
    <source>
        <strain evidence="2">if_2019</strain>
        <tissue evidence="1">Muscle</tissue>
    </source>
</reference>
<dbReference type="Proteomes" id="UP001482620">
    <property type="component" value="Unassembled WGS sequence"/>
</dbReference>
<comment type="caution">
    <text evidence="1">The sequence shown here is derived from an EMBL/GenBank/DDBJ whole genome shotgun (WGS) entry which is preliminary data.</text>
</comment>
<organism evidence="1 2">
    <name type="scientific">Ilyodon furcidens</name>
    <name type="common">goldbreast splitfin</name>
    <dbReference type="NCBI Taxonomy" id="33524"/>
    <lineage>
        <taxon>Eukaryota</taxon>
        <taxon>Metazoa</taxon>
        <taxon>Chordata</taxon>
        <taxon>Craniata</taxon>
        <taxon>Vertebrata</taxon>
        <taxon>Euteleostomi</taxon>
        <taxon>Actinopterygii</taxon>
        <taxon>Neopterygii</taxon>
        <taxon>Teleostei</taxon>
        <taxon>Neoteleostei</taxon>
        <taxon>Acanthomorphata</taxon>
        <taxon>Ovalentaria</taxon>
        <taxon>Atherinomorphae</taxon>
        <taxon>Cyprinodontiformes</taxon>
        <taxon>Goodeidae</taxon>
        <taxon>Ilyodon</taxon>
    </lineage>
</organism>